<dbReference type="RefSeq" id="WP_352066518.1">
    <property type="nucleotide sequence ID" value="NZ_JBEPAZ010000210.1"/>
</dbReference>
<comment type="caution">
    <text evidence="2">The sequence shown here is derived from an EMBL/GenBank/DDBJ whole genome shotgun (WGS) entry which is preliminary data.</text>
</comment>
<accession>A0ABV1ULZ0</accession>
<evidence type="ECO:0000256" key="1">
    <source>
        <dbReference type="SAM" id="MobiDB-lite"/>
    </source>
</evidence>
<reference evidence="2 3" key="1">
    <citation type="submission" date="2024-06" db="EMBL/GenBank/DDBJ databases">
        <title>The Natural Products Discovery Center: Release of the First 8490 Sequenced Strains for Exploring Actinobacteria Biosynthetic Diversity.</title>
        <authorList>
            <person name="Kalkreuter E."/>
            <person name="Kautsar S.A."/>
            <person name="Yang D."/>
            <person name="Bader C.D."/>
            <person name="Teijaro C.N."/>
            <person name="Fluegel L."/>
            <person name="Davis C.M."/>
            <person name="Simpson J.R."/>
            <person name="Lauterbach L."/>
            <person name="Steele A.D."/>
            <person name="Gui C."/>
            <person name="Meng S."/>
            <person name="Li G."/>
            <person name="Viehrig K."/>
            <person name="Ye F."/>
            <person name="Su P."/>
            <person name="Kiefer A.F."/>
            <person name="Nichols A."/>
            <person name="Cepeda A.J."/>
            <person name="Yan W."/>
            <person name="Fan B."/>
            <person name="Jiang Y."/>
            <person name="Adhikari A."/>
            <person name="Zheng C.-J."/>
            <person name="Schuster L."/>
            <person name="Cowan T.M."/>
            <person name="Smanski M.J."/>
            <person name="Chevrette M.G."/>
            <person name="De Carvalho L.P.S."/>
            <person name="Shen B."/>
        </authorList>
    </citation>
    <scope>NUCLEOTIDE SEQUENCE [LARGE SCALE GENOMIC DNA]</scope>
    <source>
        <strain evidence="2 3">NPDC001166</strain>
    </source>
</reference>
<keyword evidence="3" id="KW-1185">Reference proteome</keyword>
<evidence type="ECO:0000313" key="3">
    <source>
        <dbReference type="Proteomes" id="UP001470023"/>
    </source>
</evidence>
<proteinExistence type="predicted"/>
<feature type="compositionally biased region" description="Polar residues" evidence="1">
    <location>
        <begin position="47"/>
        <end position="56"/>
    </location>
</feature>
<organism evidence="2 3">
    <name type="scientific">Streptomyces sp. 900105245</name>
    <dbReference type="NCBI Taxonomy" id="3154379"/>
    <lineage>
        <taxon>Bacteria</taxon>
        <taxon>Bacillati</taxon>
        <taxon>Actinomycetota</taxon>
        <taxon>Actinomycetes</taxon>
        <taxon>Kitasatosporales</taxon>
        <taxon>Streptomycetaceae</taxon>
        <taxon>Streptomyces</taxon>
    </lineage>
</organism>
<evidence type="ECO:0000313" key="2">
    <source>
        <dbReference type="EMBL" id="MER6434735.1"/>
    </source>
</evidence>
<gene>
    <name evidence="2" type="ORF">ABT272_45745</name>
</gene>
<sequence>MRSIIGVYKTEPIKPRRPWTTLSDIEFGSAEYVDWFTVRYGTTCPPSSKSALTELSRNPRPQPQSEIFLKSGKFVPPLGATLTRETESN</sequence>
<name>A0ABV1ULZ0_9ACTN</name>
<feature type="region of interest" description="Disordered" evidence="1">
    <location>
        <begin position="47"/>
        <end position="66"/>
    </location>
</feature>
<dbReference type="EMBL" id="JBEPAZ010000210">
    <property type="protein sequence ID" value="MER6434735.1"/>
    <property type="molecule type" value="Genomic_DNA"/>
</dbReference>
<dbReference type="Proteomes" id="UP001470023">
    <property type="component" value="Unassembled WGS sequence"/>
</dbReference>
<protein>
    <submittedName>
        <fullName evidence="2">Uncharacterized protein</fullName>
    </submittedName>
</protein>